<dbReference type="NCBIfam" id="TIGR01258">
    <property type="entry name" value="pgm_1"/>
    <property type="match status" value="1"/>
</dbReference>
<evidence type="ECO:0000256" key="2">
    <source>
        <dbReference type="ARBA" id="ARBA00022432"/>
    </source>
</evidence>
<dbReference type="CDD" id="cd07067">
    <property type="entry name" value="HP_PGM_like"/>
    <property type="match status" value="1"/>
</dbReference>
<feature type="binding site" evidence="5">
    <location>
        <begin position="92"/>
        <end position="95"/>
    </location>
    <ligand>
        <name>substrate</name>
    </ligand>
</feature>
<comment type="subunit">
    <text evidence="5">Homodimer.</text>
</comment>
<accession>A0ABT5YKZ4</accession>
<dbReference type="PANTHER" id="PTHR11931">
    <property type="entry name" value="PHOSPHOGLYCERATE MUTASE"/>
    <property type="match status" value="1"/>
</dbReference>
<dbReference type="HAMAP" id="MF_01039">
    <property type="entry name" value="PGAM_GpmA"/>
    <property type="match status" value="1"/>
</dbReference>
<evidence type="ECO:0000256" key="6">
    <source>
        <dbReference type="RuleBase" id="RU004512"/>
    </source>
</evidence>
<dbReference type="Gene3D" id="3.40.50.1240">
    <property type="entry name" value="Phosphoglycerate mutase-like"/>
    <property type="match status" value="1"/>
</dbReference>
<dbReference type="Proteomes" id="UP001215503">
    <property type="component" value="Unassembled WGS sequence"/>
</dbReference>
<feature type="binding site" evidence="5">
    <location>
        <begin position="163"/>
        <end position="164"/>
    </location>
    <ligand>
        <name>substrate</name>
    </ligand>
</feature>
<name>A0ABT5YKZ4_9PROT</name>
<dbReference type="InterPro" id="IPR013078">
    <property type="entry name" value="His_Pase_superF_clade-1"/>
</dbReference>
<sequence>MSLLVLLRHGQSQWNAENRFTGFVDVGLTELGREEARKGGRALAGTRFDRAFSSTLKRAIETTEIALAESGTNEHLRRDGGWDIICHDDLRERDYGDLAGLNKAETAEKYGKEQVHIWRRSYDIAPPGGESLKDVVERSGRYYEAEIAPCLARGEAVLVGAHGNTVRALLVALGCHSPEEIPTVEIPTGVPMVFEVIEGKPGRYRFLEG</sequence>
<feature type="active site" description="Proton donor/acceptor" evidence="5">
    <location>
        <position position="92"/>
    </location>
</feature>
<dbReference type="SMART" id="SM00855">
    <property type="entry name" value="PGAM"/>
    <property type="match status" value="1"/>
</dbReference>
<evidence type="ECO:0000256" key="1">
    <source>
        <dbReference type="ARBA" id="ARBA00006717"/>
    </source>
</evidence>
<feature type="binding site" evidence="5">
    <location>
        <position position="58"/>
    </location>
    <ligand>
        <name>substrate</name>
    </ligand>
</feature>
<comment type="caution">
    <text evidence="7">The sequence shown here is derived from an EMBL/GenBank/DDBJ whole genome shotgun (WGS) entry which is preliminary data.</text>
</comment>
<comment type="pathway">
    <text evidence="5 6">Carbohydrate degradation; glycolysis; pyruvate from D-glyceraldehyde 3-phosphate: step 3/5.</text>
</comment>
<evidence type="ECO:0000313" key="8">
    <source>
        <dbReference type="Proteomes" id="UP001215503"/>
    </source>
</evidence>
<feature type="binding site" evidence="5">
    <location>
        <begin position="8"/>
        <end position="15"/>
    </location>
    <ligand>
        <name>substrate</name>
    </ligand>
</feature>
<evidence type="ECO:0000256" key="3">
    <source>
        <dbReference type="ARBA" id="ARBA00023152"/>
    </source>
</evidence>
<dbReference type="RefSeq" id="WP_275821081.1">
    <property type="nucleotide sequence ID" value="NZ_JARHUD010000003.1"/>
</dbReference>
<protein>
    <recommendedName>
        <fullName evidence="5 6">2,3-bisphosphoglycerate-dependent phosphoglycerate mutase</fullName>
        <shortName evidence="5">BPG-dependent PGAM</shortName>
        <shortName evidence="5">PGAM</shortName>
        <shortName evidence="5">Phosphoglyceromutase</shortName>
        <shortName evidence="5">dPGM</shortName>
        <ecNumber evidence="5 6">5.4.2.11</ecNumber>
    </recommendedName>
</protein>
<organism evidence="7 8">
    <name type="scientific">Aquibaculum arenosum</name>
    <dbReference type="NCBI Taxonomy" id="3032591"/>
    <lineage>
        <taxon>Bacteria</taxon>
        <taxon>Pseudomonadati</taxon>
        <taxon>Pseudomonadota</taxon>
        <taxon>Alphaproteobacteria</taxon>
        <taxon>Rhodospirillales</taxon>
        <taxon>Rhodovibrionaceae</taxon>
        <taxon>Aquibaculum</taxon>
    </lineage>
</organism>
<comment type="catalytic activity">
    <reaction evidence="5 6">
        <text>(2R)-2-phosphoglycerate = (2R)-3-phosphoglycerate</text>
        <dbReference type="Rhea" id="RHEA:15901"/>
        <dbReference type="ChEBI" id="CHEBI:58272"/>
        <dbReference type="ChEBI" id="CHEBI:58289"/>
        <dbReference type="EC" id="5.4.2.11"/>
    </reaction>
</comment>
<evidence type="ECO:0000313" key="7">
    <source>
        <dbReference type="EMBL" id="MDF2095547.1"/>
    </source>
</evidence>
<feature type="binding site" evidence="5">
    <location>
        <begin position="119"/>
        <end position="120"/>
    </location>
    <ligand>
        <name>substrate</name>
    </ligand>
</feature>
<feature type="active site" description="Tele-phosphohistidine intermediate" evidence="5">
    <location>
        <position position="9"/>
    </location>
</feature>
<dbReference type="PROSITE" id="PS00175">
    <property type="entry name" value="PG_MUTASE"/>
    <property type="match status" value="1"/>
</dbReference>
<proteinExistence type="inferred from homology"/>
<dbReference type="SUPFAM" id="SSF53254">
    <property type="entry name" value="Phosphoglycerate mutase-like"/>
    <property type="match status" value="1"/>
</dbReference>
<comment type="function">
    <text evidence="5 6">Catalyzes the interconversion of 2-phosphoglycerate and 3-phosphoglycerate.</text>
</comment>
<comment type="similarity">
    <text evidence="1 5">Belongs to the phosphoglycerate mutase family. BPG-dependent PGAM subfamily.</text>
</comment>
<keyword evidence="8" id="KW-1185">Reference proteome</keyword>
<gene>
    <name evidence="5" type="primary">gpmA</name>
    <name evidence="7" type="ORF">P2G67_06120</name>
</gene>
<dbReference type="Pfam" id="PF00300">
    <property type="entry name" value="His_Phos_1"/>
    <property type="match status" value="1"/>
</dbReference>
<dbReference type="InterPro" id="IPR005952">
    <property type="entry name" value="Phosphogly_mut1"/>
</dbReference>
<dbReference type="InterPro" id="IPR029033">
    <property type="entry name" value="His_PPase_superfam"/>
</dbReference>
<feature type="binding site" evidence="5">
    <location>
        <begin position="21"/>
        <end position="22"/>
    </location>
    <ligand>
        <name>substrate</name>
    </ligand>
</feature>
<feature type="binding site" evidence="5">
    <location>
        <position position="103"/>
    </location>
    <ligand>
        <name>substrate</name>
    </ligand>
</feature>
<reference evidence="7 8" key="1">
    <citation type="submission" date="2023-03" db="EMBL/GenBank/DDBJ databases">
        <title>Fodinicurvata sp. CAU 1616 isolated from sea sendiment.</title>
        <authorList>
            <person name="Kim W."/>
        </authorList>
    </citation>
    <scope>NUCLEOTIDE SEQUENCE [LARGE SCALE GENOMIC DNA]</scope>
    <source>
        <strain evidence="7 8">CAU 1616</strain>
    </source>
</reference>
<dbReference type="InterPro" id="IPR001345">
    <property type="entry name" value="PG/BPGM_mutase_AS"/>
</dbReference>
<dbReference type="EC" id="5.4.2.11" evidence="5 6"/>
<dbReference type="PIRSF" id="PIRSF000709">
    <property type="entry name" value="6PFK_2-Ptase"/>
    <property type="match status" value="1"/>
</dbReference>
<keyword evidence="4 5" id="KW-0413">Isomerase</keyword>
<evidence type="ECO:0000256" key="5">
    <source>
        <dbReference type="HAMAP-Rule" id="MF_01039"/>
    </source>
</evidence>
<keyword evidence="2 5" id="KW-0312">Gluconeogenesis</keyword>
<dbReference type="EMBL" id="JARHUD010000003">
    <property type="protein sequence ID" value="MDF2095547.1"/>
    <property type="molecule type" value="Genomic_DNA"/>
</dbReference>
<keyword evidence="3 5" id="KW-0324">Glycolysis</keyword>
<evidence type="ECO:0000256" key="4">
    <source>
        <dbReference type="ARBA" id="ARBA00023235"/>
    </source>
</evidence>
<feature type="site" description="Transition state stabilizer" evidence="5">
    <location>
        <position position="162"/>
    </location>
</feature>